<reference evidence="6" key="2">
    <citation type="submission" date="2023-06" db="EMBL/GenBank/DDBJ databases">
        <authorList>
            <person name="Lucena T."/>
            <person name="Sun Q."/>
        </authorList>
    </citation>
    <scope>NUCLEOTIDE SEQUENCE</scope>
    <source>
        <strain evidence="6">CECT 7703</strain>
    </source>
</reference>
<dbReference type="Gene3D" id="3.40.50.300">
    <property type="entry name" value="P-loop containing nucleotide triphosphate hydrolases"/>
    <property type="match status" value="1"/>
</dbReference>
<protein>
    <submittedName>
        <fullName evidence="6">ABC transporter ATP-binding protein</fullName>
    </submittedName>
</protein>
<feature type="domain" description="ABC transporter" evidence="5">
    <location>
        <begin position="6"/>
        <end position="241"/>
    </location>
</feature>
<keyword evidence="2" id="KW-0472">Membrane</keyword>
<evidence type="ECO:0000256" key="1">
    <source>
        <dbReference type="ARBA" id="ARBA00022448"/>
    </source>
</evidence>
<evidence type="ECO:0000313" key="7">
    <source>
        <dbReference type="Proteomes" id="UP001180081"/>
    </source>
</evidence>
<dbReference type="SMART" id="SM00382">
    <property type="entry name" value="AAA"/>
    <property type="match status" value="1"/>
</dbReference>
<gene>
    <name evidence="6" type="ORF">QWZ03_14085</name>
</gene>
<keyword evidence="7" id="KW-1185">Reference proteome</keyword>
<dbReference type="PROSITE" id="PS50893">
    <property type="entry name" value="ABC_TRANSPORTER_2"/>
    <property type="match status" value="1"/>
</dbReference>
<evidence type="ECO:0000313" key="6">
    <source>
        <dbReference type="EMBL" id="MDN3577900.1"/>
    </source>
</evidence>
<evidence type="ECO:0000256" key="2">
    <source>
        <dbReference type="ARBA" id="ARBA00022475"/>
    </source>
</evidence>
<dbReference type="InterPro" id="IPR003439">
    <property type="entry name" value="ABC_transporter-like_ATP-bd"/>
</dbReference>
<keyword evidence="1" id="KW-0813">Transport</keyword>
<dbReference type="Pfam" id="PF00005">
    <property type="entry name" value="ABC_tran"/>
    <property type="match status" value="1"/>
</dbReference>
<organism evidence="6 7">
    <name type="scientific">Chitinimonas viridis</name>
    <dbReference type="NCBI Taxonomy" id="664880"/>
    <lineage>
        <taxon>Bacteria</taxon>
        <taxon>Pseudomonadati</taxon>
        <taxon>Pseudomonadota</taxon>
        <taxon>Betaproteobacteria</taxon>
        <taxon>Neisseriales</taxon>
        <taxon>Chitinibacteraceae</taxon>
        <taxon>Chitinimonas</taxon>
    </lineage>
</organism>
<evidence type="ECO:0000259" key="5">
    <source>
        <dbReference type="PROSITE" id="PS50893"/>
    </source>
</evidence>
<dbReference type="EMBL" id="JAUFPU010000018">
    <property type="protein sequence ID" value="MDN3577900.1"/>
    <property type="molecule type" value="Genomic_DNA"/>
</dbReference>
<dbReference type="PANTHER" id="PTHR42939:SF1">
    <property type="entry name" value="ABC TRANSPORTER ATP-BINDING PROTEIN ALBC-RELATED"/>
    <property type="match status" value="1"/>
</dbReference>
<keyword evidence="3" id="KW-0547">Nucleotide-binding</keyword>
<keyword evidence="4 6" id="KW-0067">ATP-binding</keyword>
<name>A0ABT8B7X6_9NEIS</name>
<comment type="caution">
    <text evidence="6">The sequence shown here is derived from an EMBL/GenBank/DDBJ whole genome shotgun (WGS) entry which is preliminary data.</text>
</comment>
<dbReference type="SUPFAM" id="SSF52540">
    <property type="entry name" value="P-loop containing nucleoside triphosphate hydrolases"/>
    <property type="match status" value="1"/>
</dbReference>
<proteinExistence type="predicted"/>
<dbReference type="InterPro" id="IPR003593">
    <property type="entry name" value="AAA+_ATPase"/>
</dbReference>
<dbReference type="InterPro" id="IPR051782">
    <property type="entry name" value="ABC_Transporter_VariousFunc"/>
</dbReference>
<accession>A0ABT8B7X6</accession>
<reference evidence="6" key="1">
    <citation type="journal article" date="2014" name="Int. J. Syst. Evol. Microbiol.">
        <title>Complete genome of a new Firmicutes species belonging to the dominant human colonic microbiota ('Ruminococcus bicirculans') reveals two chromosomes and a selective capacity to utilize plant glucans.</title>
        <authorList>
            <consortium name="NISC Comparative Sequencing Program"/>
            <person name="Wegmann U."/>
            <person name="Louis P."/>
            <person name="Goesmann A."/>
            <person name="Henrissat B."/>
            <person name="Duncan S.H."/>
            <person name="Flint H.J."/>
        </authorList>
    </citation>
    <scope>NUCLEOTIDE SEQUENCE</scope>
    <source>
        <strain evidence="6">CECT 7703</strain>
    </source>
</reference>
<evidence type="ECO:0000256" key="3">
    <source>
        <dbReference type="ARBA" id="ARBA00022741"/>
    </source>
</evidence>
<dbReference type="GO" id="GO:0005524">
    <property type="term" value="F:ATP binding"/>
    <property type="evidence" value="ECO:0007669"/>
    <property type="project" value="UniProtKB-KW"/>
</dbReference>
<dbReference type="Proteomes" id="UP001180081">
    <property type="component" value="Unassembled WGS sequence"/>
</dbReference>
<dbReference type="PANTHER" id="PTHR42939">
    <property type="entry name" value="ABC TRANSPORTER ATP-BINDING PROTEIN ALBC-RELATED"/>
    <property type="match status" value="1"/>
</dbReference>
<keyword evidence="2" id="KW-1003">Cell membrane</keyword>
<dbReference type="InterPro" id="IPR027417">
    <property type="entry name" value="P-loop_NTPase"/>
</dbReference>
<dbReference type="CDD" id="cd03230">
    <property type="entry name" value="ABC_DR_subfamily_A"/>
    <property type="match status" value="1"/>
</dbReference>
<dbReference type="RefSeq" id="WP_290333305.1">
    <property type="nucleotide sequence ID" value="NZ_JAUFPU010000018.1"/>
</dbReference>
<sequence length="303" mass="33284">MSEKAIELDRVVKTFKQGFKPRFRALDEVSFSVVEGEAFGFVGQNGAGKSTAIKILTGALRQDGGAARLFGVDVADFRSRRGLGYVPENPWLYDYLTPLEILRMGVVAQGIALDGAELDRHCMQWLERFSIAAVAHKRTRSFSKGMVQRTALAHAMACRPRLLILDEPLSGLDPLGRRDVVDILVEYRQGGGTVFFSSHVLHDVERLADRFGLIHKGRLHTVQRPSDLGGGDEVLSVRTVGIAPVVGMQADVADRWSAQVPASQLWPLLDAARAAGHTVIEIKPALSLERAFLKFVSDLDRSN</sequence>
<evidence type="ECO:0000256" key="4">
    <source>
        <dbReference type="ARBA" id="ARBA00022840"/>
    </source>
</evidence>